<proteinExistence type="predicted"/>
<reference evidence="2" key="1">
    <citation type="submission" date="2021-10" db="EMBL/GenBank/DDBJ databases">
        <title>Melipona bicolor Genome sequencing and assembly.</title>
        <authorList>
            <person name="Araujo N.S."/>
            <person name="Arias M.C."/>
        </authorList>
    </citation>
    <scope>NUCLEOTIDE SEQUENCE</scope>
    <source>
        <strain evidence="2">USP_2M_L1-L4_2017</strain>
        <tissue evidence="2">Whole body</tissue>
    </source>
</reference>
<protein>
    <submittedName>
        <fullName evidence="2">Uncharacterized protein</fullName>
    </submittedName>
</protein>
<gene>
    <name evidence="2" type="ORF">K0M31_013938</name>
</gene>
<comment type="caution">
    <text evidence="2">The sequence shown here is derived from an EMBL/GenBank/DDBJ whole genome shotgun (WGS) entry which is preliminary data.</text>
</comment>
<dbReference type="Proteomes" id="UP001177670">
    <property type="component" value="Unassembled WGS sequence"/>
</dbReference>
<evidence type="ECO:0000313" key="3">
    <source>
        <dbReference type="Proteomes" id="UP001177670"/>
    </source>
</evidence>
<dbReference type="EMBL" id="JAHYIQ010000004">
    <property type="protein sequence ID" value="KAK1132555.1"/>
    <property type="molecule type" value="Genomic_DNA"/>
</dbReference>
<keyword evidence="3" id="KW-1185">Reference proteome</keyword>
<sequence>MNAEEWDKDGRRKRLLGRRKRAAEQGWRDGEGDGQSKDEGTSKGGRWGKRELIRRKERREAHRRWTLRTFRAAI</sequence>
<name>A0AA40KTN5_9HYME</name>
<evidence type="ECO:0000256" key="1">
    <source>
        <dbReference type="SAM" id="MobiDB-lite"/>
    </source>
</evidence>
<feature type="compositionally biased region" description="Basic and acidic residues" evidence="1">
    <location>
        <begin position="22"/>
        <end position="41"/>
    </location>
</feature>
<feature type="compositionally biased region" description="Basic residues" evidence="1">
    <location>
        <begin position="11"/>
        <end position="21"/>
    </location>
</feature>
<organism evidence="2 3">
    <name type="scientific">Melipona bicolor</name>
    <dbReference type="NCBI Taxonomy" id="60889"/>
    <lineage>
        <taxon>Eukaryota</taxon>
        <taxon>Metazoa</taxon>
        <taxon>Ecdysozoa</taxon>
        <taxon>Arthropoda</taxon>
        <taxon>Hexapoda</taxon>
        <taxon>Insecta</taxon>
        <taxon>Pterygota</taxon>
        <taxon>Neoptera</taxon>
        <taxon>Endopterygota</taxon>
        <taxon>Hymenoptera</taxon>
        <taxon>Apocrita</taxon>
        <taxon>Aculeata</taxon>
        <taxon>Apoidea</taxon>
        <taxon>Anthophila</taxon>
        <taxon>Apidae</taxon>
        <taxon>Melipona</taxon>
    </lineage>
</organism>
<dbReference type="AlphaFoldDB" id="A0AA40KTN5"/>
<evidence type="ECO:0000313" key="2">
    <source>
        <dbReference type="EMBL" id="KAK1132555.1"/>
    </source>
</evidence>
<feature type="region of interest" description="Disordered" evidence="1">
    <location>
        <begin position="1"/>
        <end position="53"/>
    </location>
</feature>
<accession>A0AA40KTN5</accession>